<dbReference type="AlphaFoldDB" id="A0A4Y2UM16"/>
<protein>
    <submittedName>
        <fullName evidence="1">Uncharacterized protein</fullName>
    </submittedName>
</protein>
<sequence>MFTGMPFCKPVNFLIWPNFVFVRSSGKKGSAGRATDAFTRCIGSFFLWLRAVTRVQKPGLVMEYPPTLWHAASCLPSSCYFPSGRGLGHHFLVLYGGSWYLEVPVGLPVFFFFSSEFAELCRFLAQIDFRRSPGYDMTGLLSMLAPLRKLVAFLHMDEGCGCSRALTSLSHRAPRPVYARHPNKSVQRKERYVGGGFTVVCRYHGSQL</sequence>
<evidence type="ECO:0000313" key="2">
    <source>
        <dbReference type="Proteomes" id="UP000499080"/>
    </source>
</evidence>
<gene>
    <name evidence="1" type="ORF">AVEN_186783_1</name>
</gene>
<comment type="caution">
    <text evidence="1">The sequence shown here is derived from an EMBL/GenBank/DDBJ whole genome shotgun (WGS) entry which is preliminary data.</text>
</comment>
<dbReference type="EMBL" id="BGPR01038128">
    <property type="protein sequence ID" value="GBO13908.1"/>
    <property type="molecule type" value="Genomic_DNA"/>
</dbReference>
<dbReference type="Proteomes" id="UP000499080">
    <property type="component" value="Unassembled WGS sequence"/>
</dbReference>
<proteinExistence type="predicted"/>
<keyword evidence="2" id="KW-1185">Reference proteome</keyword>
<evidence type="ECO:0000313" key="1">
    <source>
        <dbReference type="EMBL" id="GBO13908.1"/>
    </source>
</evidence>
<organism evidence="1 2">
    <name type="scientific">Araneus ventricosus</name>
    <name type="common">Orbweaver spider</name>
    <name type="synonym">Epeira ventricosa</name>
    <dbReference type="NCBI Taxonomy" id="182803"/>
    <lineage>
        <taxon>Eukaryota</taxon>
        <taxon>Metazoa</taxon>
        <taxon>Ecdysozoa</taxon>
        <taxon>Arthropoda</taxon>
        <taxon>Chelicerata</taxon>
        <taxon>Arachnida</taxon>
        <taxon>Araneae</taxon>
        <taxon>Araneomorphae</taxon>
        <taxon>Entelegynae</taxon>
        <taxon>Araneoidea</taxon>
        <taxon>Araneidae</taxon>
        <taxon>Araneus</taxon>
    </lineage>
</organism>
<accession>A0A4Y2UM16</accession>
<name>A0A4Y2UM16_ARAVE</name>
<reference evidence="1 2" key="1">
    <citation type="journal article" date="2019" name="Sci. Rep.">
        <title>Orb-weaving spider Araneus ventricosus genome elucidates the spidroin gene catalogue.</title>
        <authorList>
            <person name="Kono N."/>
            <person name="Nakamura H."/>
            <person name="Ohtoshi R."/>
            <person name="Moran D.A.P."/>
            <person name="Shinohara A."/>
            <person name="Yoshida Y."/>
            <person name="Fujiwara M."/>
            <person name="Mori M."/>
            <person name="Tomita M."/>
            <person name="Arakawa K."/>
        </authorList>
    </citation>
    <scope>NUCLEOTIDE SEQUENCE [LARGE SCALE GENOMIC DNA]</scope>
</reference>